<dbReference type="Proteomes" id="UP001234202">
    <property type="component" value="Unassembled WGS sequence"/>
</dbReference>
<reference evidence="1" key="1">
    <citation type="submission" date="2023-04" db="EMBL/GenBank/DDBJ databases">
        <title>Draft Genome sequencing of Naganishia species isolated from polar environments using Oxford Nanopore Technology.</title>
        <authorList>
            <person name="Leo P."/>
            <person name="Venkateswaran K."/>
        </authorList>
    </citation>
    <scope>NUCLEOTIDE SEQUENCE</scope>
    <source>
        <strain evidence="1">DBVPG 5303</strain>
    </source>
</reference>
<evidence type="ECO:0000313" key="1">
    <source>
        <dbReference type="EMBL" id="KAJ9121386.1"/>
    </source>
</evidence>
<evidence type="ECO:0000313" key="2">
    <source>
        <dbReference type="Proteomes" id="UP001234202"/>
    </source>
</evidence>
<dbReference type="EMBL" id="JASBWV010000017">
    <property type="protein sequence ID" value="KAJ9121386.1"/>
    <property type="molecule type" value="Genomic_DNA"/>
</dbReference>
<proteinExistence type="predicted"/>
<comment type="caution">
    <text evidence="1">The sequence shown here is derived from an EMBL/GenBank/DDBJ whole genome shotgun (WGS) entry which is preliminary data.</text>
</comment>
<protein>
    <submittedName>
        <fullName evidence="1">Uncharacterized protein</fullName>
    </submittedName>
</protein>
<gene>
    <name evidence="1" type="ORF">QFC24_004724</name>
</gene>
<keyword evidence="2" id="KW-1185">Reference proteome</keyword>
<sequence>MLDYDNYLSKQAKLVVPDGIRGLFPLEKPGVVSFLAGKPNPATFPFESVTLHLKPPLGIDLGDAAYAKGLEGKVDQEGNDIKVDEKGQIVLELEGRDMQEALQYGPTAGIPRLVTFLTEFISKFHERPIPTAAPPPATTNGKPTTNGKSSPLSRPDTPHHPTKAQAAQLTKELTETVRGEPTTETINDTTGLSASDPTVTPTPWRLTVGGGCQDLLYKAFQTLLNPGDPILVESPVYAGVLGQFMYLGLDKIDVAVDDQGVSADALRKVLESWPEGKKKPKILYTVPTGSNPTGASSGPERKLEILKLAQEHDLLILEDDPYYFLASERPQSYFELETQVVPGGGRVIRFDSLSKVLSSGMRLGFATGPTPIMKAMDVLTSTANLQPNGMSQAIAYRLLRHWGIKGFQEHGQRVAQFYAHRRNQFEAIAKRHLDGIATWHANPLPGFFTQSMFLWIDVSPLPDTYNLVMNNALAKGVLAIPGFAFMPNGGKTSFVRASFSIVDMGDAEQGFKALGEAIREMRSELGL</sequence>
<organism evidence="1 2">
    <name type="scientific">Naganishia onofrii</name>
    <dbReference type="NCBI Taxonomy" id="1851511"/>
    <lineage>
        <taxon>Eukaryota</taxon>
        <taxon>Fungi</taxon>
        <taxon>Dikarya</taxon>
        <taxon>Basidiomycota</taxon>
        <taxon>Agaricomycotina</taxon>
        <taxon>Tremellomycetes</taxon>
        <taxon>Filobasidiales</taxon>
        <taxon>Filobasidiaceae</taxon>
        <taxon>Naganishia</taxon>
    </lineage>
</organism>
<name>A0ACC2XCL5_9TREE</name>
<accession>A0ACC2XCL5</accession>